<dbReference type="PANTHER" id="PTHR43194:SF2">
    <property type="entry name" value="PEROXISOMAL MEMBRANE PROTEIN LPX1"/>
    <property type="match status" value="1"/>
</dbReference>
<keyword evidence="4" id="KW-1185">Reference proteome</keyword>
<dbReference type="EMBL" id="WKDU01000026">
    <property type="protein sequence ID" value="MCF5155050.1"/>
    <property type="molecule type" value="Genomic_DNA"/>
</dbReference>
<dbReference type="SUPFAM" id="SSF53474">
    <property type="entry name" value="alpha/beta-Hydrolases"/>
    <property type="match status" value="1"/>
</dbReference>
<gene>
    <name evidence="3" type="ORF">GIW47_20855</name>
</gene>
<dbReference type="PANTHER" id="PTHR43194">
    <property type="entry name" value="HYDROLASE ALPHA/BETA FOLD FAMILY"/>
    <property type="match status" value="1"/>
</dbReference>
<protein>
    <submittedName>
        <fullName evidence="3">Alpha/beta fold hydrolase</fullName>
    </submittedName>
</protein>
<sequence>MPAARTVLMSRKVKLLSIFVKPCRCVVCDFLAIAINNKRGDTMSNHNILLIHGTWCNGGNWGNFATELKDRGFTVYTPSLRHHGAPSEDTWMNAQKVAKVGLLDYVEDILELVDAMDSPPIIVGHSLGGLIAQLVAERRLNKGLILLGTAPTAGMFNLYTTSILVWLRYLPQWLMRKPMYPCSWDLWKKRICNSQSEEIQKLYYGTLCAESGTTYFEMALWYLDRKRSARVNFDAITSPVLVVSGLEDKCVAPRIARVTAQRYSYLSTLEEISGSDHMMIFGGYMHETLARIDLWLKKHNLAPVTSTK</sequence>
<dbReference type="InterPro" id="IPR029058">
    <property type="entry name" value="AB_hydrolase_fold"/>
</dbReference>
<dbReference type="Proteomes" id="UP000814074">
    <property type="component" value="Unassembled WGS sequence"/>
</dbReference>
<dbReference type="Pfam" id="PF12697">
    <property type="entry name" value="Abhydrolase_6"/>
    <property type="match status" value="1"/>
</dbReference>
<evidence type="ECO:0000313" key="3">
    <source>
        <dbReference type="EMBL" id="MCF5155050.1"/>
    </source>
</evidence>
<organism evidence="3 4">
    <name type="scientific">Pseudomonas lactis</name>
    <dbReference type="NCBI Taxonomy" id="1615674"/>
    <lineage>
        <taxon>Bacteria</taxon>
        <taxon>Pseudomonadati</taxon>
        <taxon>Pseudomonadota</taxon>
        <taxon>Gammaproteobacteria</taxon>
        <taxon>Pseudomonadales</taxon>
        <taxon>Pseudomonadaceae</taxon>
        <taxon>Pseudomonas</taxon>
    </lineage>
</organism>
<dbReference type="InterPro" id="IPR000073">
    <property type="entry name" value="AB_hydrolase_1"/>
</dbReference>
<proteinExistence type="predicted"/>
<keyword evidence="1" id="KW-1133">Transmembrane helix</keyword>
<evidence type="ECO:0000259" key="2">
    <source>
        <dbReference type="Pfam" id="PF12697"/>
    </source>
</evidence>
<evidence type="ECO:0000256" key="1">
    <source>
        <dbReference type="SAM" id="Phobius"/>
    </source>
</evidence>
<accession>A0ABS9FS96</accession>
<reference evidence="3 4" key="1">
    <citation type="submission" date="2019-11" db="EMBL/GenBank/DDBJ databases">
        <title>Epiphytic Pseudomonas syringae from cherry orchards.</title>
        <authorList>
            <person name="Hulin M.T."/>
        </authorList>
    </citation>
    <scope>NUCLEOTIDE SEQUENCE [LARGE SCALE GENOMIC DNA]</scope>
    <source>
        <strain evidence="3 4">PA-6-3B</strain>
    </source>
</reference>
<feature type="transmembrane region" description="Helical" evidence="1">
    <location>
        <begin position="144"/>
        <end position="167"/>
    </location>
</feature>
<keyword evidence="1" id="KW-0472">Membrane</keyword>
<name>A0ABS9FS96_9PSED</name>
<feature type="domain" description="AB hydrolase-1" evidence="2">
    <location>
        <begin position="48"/>
        <end position="280"/>
    </location>
</feature>
<dbReference type="InterPro" id="IPR050228">
    <property type="entry name" value="Carboxylesterase_BioH"/>
</dbReference>
<dbReference type="Gene3D" id="3.40.50.1820">
    <property type="entry name" value="alpha/beta hydrolase"/>
    <property type="match status" value="1"/>
</dbReference>
<keyword evidence="3" id="KW-0378">Hydrolase</keyword>
<evidence type="ECO:0000313" key="4">
    <source>
        <dbReference type="Proteomes" id="UP000814074"/>
    </source>
</evidence>
<comment type="caution">
    <text evidence="3">The sequence shown here is derived from an EMBL/GenBank/DDBJ whole genome shotgun (WGS) entry which is preliminary data.</text>
</comment>
<keyword evidence="1" id="KW-0812">Transmembrane</keyword>
<dbReference type="GO" id="GO:0016787">
    <property type="term" value="F:hydrolase activity"/>
    <property type="evidence" value="ECO:0007669"/>
    <property type="project" value="UniProtKB-KW"/>
</dbReference>